<dbReference type="Pfam" id="PF21328">
    <property type="entry name" value="Gp44_lid"/>
    <property type="match status" value="1"/>
</dbReference>
<dbReference type="Gene3D" id="3.40.50.300">
    <property type="entry name" value="P-loop containing nucleotide triphosphate hydrolases"/>
    <property type="match status" value="1"/>
</dbReference>
<dbReference type="InterPro" id="IPR050238">
    <property type="entry name" value="DNA_Rep/Repair_Clamp_Loader"/>
</dbReference>
<evidence type="ECO:0000256" key="3">
    <source>
        <dbReference type="ARBA" id="ARBA00022840"/>
    </source>
</evidence>
<keyword evidence="1" id="KW-0235">DNA replication</keyword>
<dbReference type="GO" id="GO:0005663">
    <property type="term" value="C:DNA replication factor C complex"/>
    <property type="evidence" value="ECO:0007669"/>
    <property type="project" value="TreeGrafter"/>
</dbReference>
<dbReference type="GO" id="GO:0003689">
    <property type="term" value="F:DNA clamp loader activity"/>
    <property type="evidence" value="ECO:0007669"/>
    <property type="project" value="TreeGrafter"/>
</dbReference>
<dbReference type="Gene3D" id="1.10.8.60">
    <property type="match status" value="1"/>
</dbReference>
<dbReference type="Pfam" id="PF13177">
    <property type="entry name" value="DNA_pol3_delta2"/>
    <property type="match status" value="1"/>
</dbReference>
<dbReference type="InterPro" id="IPR027417">
    <property type="entry name" value="P-loop_NTPase"/>
</dbReference>
<dbReference type="GO" id="GO:0006281">
    <property type="term" value="P:DNA repair"/>
    <property type="evidence" value="ECO:0007669"/>
    <property type="project" value="TreeGrafter"/>
</dbReference>
<keyword evidence="2" id="KW-0547">Nucleotide-binding</keyword>
<accession>X0UHI9</accession>
<dbReference type="SUPFAM" id="SSF52540">
    <property type="entry name" value="P-loop containing nucleoside triphosphate hydrolases"/>
    <property type="match status" value="1"/>
</dbReference>
<dbReference type="PANTHER" id="PTHR11669">
    <property type="entry name" value="REPLICATION FACTOR C / DNA POLYMERASE III GAMMA-TAU SUBUNIT"/>
    <property type="match status" value="1"/>
</dbReference>
<dbReference type="PANTHER" id="PTHR11669:SF20">
    <property type="entry name" value="REPLICATION FACTOR C SUBUNIT 4"/>
    <property type="match status" value="1"/>
</dbReference>
<reference evidence="5" key="1">
    <citation type="journal article" date="2014" name="Front. Microbiol.">
        <title>High frequency of phylogenetically diverse reductive dehalogenase-homologous genes in deep subseafloor sedimentary metagenomes.</title>
        <authorList>
            <person name="Kawai M."/>
            <person name="Futagami T."/>
            <person name="Toyoda A."/>
            <person name="Takaki Y."/>
            <person name="Nishi S."/>
            <person name="Hori S."/>
            <person name="Arai W."/>
            <person name="Tsubouchi T."/>
            <person name="Morono Y."/>
            <person name="Uchiyama I."/>
            <person name="Ito T."/>
            <person name="Fujiyama A."/>
            <person name="Inagaki F."/>
            <person name="Takami H."/>
        </authorList>
    </citation>
    <scope>NUCLEOTIDE SEQUENCE</scope>
    <source>
        <strain evidence="5">Expedition CK06-06</strain>
    </source>
</reference>
<organism evidence="5">
    <name type="scientific">marine sediment metagenome</name>
    <dbReference type="NCBI Taxonomy" id="412755"/>
    <lineage>
        <taxon>unclassified sequences</taxon>
        <taxon>metagenomes</taxon>
        <taxon>ecological metagenomes</taxon>
    </lineage>
</organism>
<dbReference type="GO" id="GO:0005524">
    <property type="term" value="F:ATP binding"/>
    <property type="evidence" value="ECO:0007669"/>
    <property type="project" value="UniProtKB-KW"/>
</dbReference>
<gene>
    <name evidence="5" type="ORF">S01H1_45263</name>
</gene>
<keyword evidence="3" id="KW-0067">ATP-binding</keyword>
<dbReference type="AlphaFoldDB" id="X0UHI9"/>
<dbReference type="GO" id="GO:0006261">
    <property type="term" value="P:DNA-templated DNA replication"/>
    <property type="evidence" value="ECO:0007669"/>
    <property type="project" value="TreeGrafter"/>
</dbReference>
<dbReference type="EMBL" id="BARS01028910">
    <property type="protein sequence ID" value="GAF99862.1"/>
    <property type="molecule type" value="Genomic_DNA"/>
</dbReference>
<protein>
    <recommendedName>
        <fullName evidence="4">Sliding-clamp-loader large subunit AAA+ ATPase lid domain-containing protein</fullName>
    </recommendedName>
</protein>
<dbReference type="Gene3D" id="1.20.272.10">
    <property type="match status" value="1"/>
</dbReference>
<dbReference type="InterPro" id="IPR048815">
    <property type="entry name" value="Gp44_lid"/>
</dbReference>
<name>X0UHI9_9ZZZZ</name>
<evidence type="ECO:0000256" key="1">
    <source>
        <dbReference type="ARBA" id="ARBA00022705"/>
    </source>
</evidence>
<sequence length="229" mass="26430">FATSKSLLKTGLKVVIIDECDRLSAEAQDSLKGLIELTAKKARYIFITNHLERVIPALISRTQEFSFGVNEAGKKDIVMQYFKRACFILDSEQVPYDKKIVAKLVTERYPDFRKVIQELQKFFMMNGEINEFIFNLQDESLSLNLIEAMKAGKVDDVRKLCSSVDPVAFFKSFYFEIKKYVENESLMVAINVLNQGNWRHGVAPFKEVNLADCCFTLMQEVKWKKKPKN</sequence>
<evidence type="ECO:0000256" key="2">
    <source>
        <dbReference type="ARBA" id="ARBA00022741"/>
    </source>
</evidence>
<comment type="caution">
    <text evidence="5">The sequence shown here is derived from an EMBL/GenBank/DDBJ whole genome shotgun (WGS) entry which is preliminary data.</text>
</comment>
<evidence type="ECO:0000313" key="5">
    <source>
        <dbReference type="EMBL" id="GAF99862.1"/>
    </source>
</evidence>
<proteinExistence type="predicted"/>
<feature type="non-terminal residue" evidence="5">
    <location>
        <position position="1"/>
    </location>
</feature>
<evidence type="ECO:0000259" key="4">
    <source>
        <dbReference type="Pfam" id="PF21328"/>
    </source>
</evidence>
<feature type="domain" description="Sliding-clamp-loader large subunit AAA+ ATPase lid" evidence="4">
    <location>
        <begin position="75"/>
        <end position="133"/>
    </location>
</feature>